<organism evidence="2 3">
    <name type="scientific">Trichormus variabilis SAG 1403-4b</name>
    <dbReference type="NCBI Taxonomy" id="447716"/>
    <lineage>
        <taxon>Bacteria</taxon>
        <taxon>Bacillati</taxon>
        <taxon>Cyanobacteriota</taxon>
        <taxon>Cyanophyceae</taxon>
        <taxon>Nostocales</taxon>
        <taxon>Nostocaceae</taxon>
        <taxon>Trichormus</taxon>
    </lineage>
</organism>
<evidence type="ECO:0000313" key="3">
    <source>
        <dbReference type="Proteomes" id="UP000276103"/>
    </source>
</evidence>
<dbReference type="AlphaFoldDB" id="A0A433UYE6"/>
<dbReference type="Proteomes" id="UP000276103">
    <property type="component" value="Unassembled WGS sequence"/>
</dbReference>
<evidence type="ECO:0000259" key="1">
    <source>
        <dbReference type="PROSITE" id="PS51163"/>
    </source>
</evidence>
<name>A0A433UYE6_ANAVA</name>
<dbReference type="EMBL" id="RSCM01000002">
    <property type="protein sequence ID" value="RUS98841.1"/>
    <property type="molecule type" value="Genomic_DNA"/>
</dbReference>
<dbReference type="Gene3D" id="3.90.870.10">
    <property type="entry name" value="DHBP synthase"/>
    <property type="match status" value="1"/>
</dbReference>
<keyword evidence="3" id="KW-1185">Reference proteome</keyword>
<evidence type="ECO:0000313" key="2">
    <source>
        <dbReference type="EMBL" id="RUS98841.1"/>
    </source>
</evidence>
<dbReference type="GO" id="GO:0003725">
    <property type="term" value="F:double-stranded RNA binding"/>
    <property type="evidence" value="ECO:0007669"/>
    <property type="project" value="InterPro"/>
</dbReference>
<dbReference type="SUPFAM" id="SSF55821">
    <property type="entry name" value="YrdC/RibB"/>
    <property type="match status" value="1"/>
</dbReference>
<dbReference type="OrthoDB" id="9814580at2"/>
<dbReference type="InterPro" id="IPR006070">
    <property type="entry name" value="Sua5-like_dom"/>
</dbReference>
<protein>
    <submittedName>
        <fullName evidence="2">Threonylcarbamoyl-AMP synthase</fullName>
    </submittedName>
</protein>
<dbReference type="RefSeq" id="WP_127052431.1">
    <property type="nucleotide sequence ID" value="NZ_RSCM01000002.1"/>
</dbReference>
<sequence>MAKIFTIHPDNPQNRRIDEIKLALSSGAIMLYPTDTVYAIGCDLNAKSAVERVRQIKQLANDKPLTFLCPSLSNVATYAFVSDTAYRIMKRLIPGSYTFLLPATKLVPRLVQNPKRKTTGIRVPNHIVCLALLEALENPIISTSAHLPPNDVDDGIVGVNPDSILSRVELFDRLDNLVDIIIDTGEEPTSEVSTILDLTDEEPVITRRGLGWEAAAAWV</sequence>
<dbReference type="InterPro" id="IPR017945">
    <property type="entry name" value="DHBP_synth_RibB-like_a/b_dom"/>
</dbReference>
<gene>
    <name evidence="2" type="ORF">DSM107003_08600</name>
</gene>
<dbReference type="PROSITE" id="PS51163">
    <property type="entry name" value="YRDC"/>
    <property type="match status" value="1"/>
</dbReference>
<proteinExistence type="predicted"/>
<feature type="domain" description="YrdC-like" evidence="1">
    <location>
        <begin position="14"/>
        <end position="211"/>
    </location>
</feature>
<comment type="caution">
    <text evidence="2">The sequence shown here is derived from an EMBL/GenBank/DDBJ whole genome shotgun (WGS) entry which is preliminary data.</text>
</comment>
<reference evidence="2 3" key="1">
    <citation type="journal article" date="2019" name="Genome Biol. Evol.">
        <title>Day and night: Metabolic profiles and evolutionary relationships of six axenic non-marine cyanobacteria.</title>
        <authorList>
            <person name="Will S.E."/>
            <person name="Henke P."/>
            <person name="Boedeker C."/>
            <person name="Huang S."/>
            <person name="Brinkmann H."/>
            <person name="Rohde M."/>
            <person name="Jarek M."/>
            <person name="Friedl T."/>
            <person name="Seufert S."/>
            <person name="Schumacher M."/>
            <person name="Overmann J."/>
            <person name="Neumann-Schaal M."/>
            <person name="Petersen J."/>
        </authorList>
    </citation>
    <scope>NUCLEOTIDE SEQUENCE [LARGE SCALE GENOMIC DNA]</scope>
    <source>
        <strain evidence="2 3">SAG 1403-4b</strain>
    </source>
</reference>
<dbReference type="InterPro" id="IPR052532">
    <property type="entry name" value="SUA5_domain"/>
</dbReference>
<accession>A0A433UYE6</accession>
<dbReference type="PANTHER" id="PTHR42828">
    <property type="entry name" value="DHBP SYNTHASE RIBB-LIKE ALPHA/BETA DOMAIN-CONTAINING PROTEIN"/>
    <property type="match status" value="1"/>
</dbReference>
<dbReference type="PANTHER" id="PTHR42828:SF3">
    <property type="entry name" value="THREONYLCARBAMOYL-AMP SYNTHASE"/>
    <property type="match status" value="1"/>
</dbReference>
<dbReference type="Pfam" id="PF01300">
    <property type="entry name" value="Sua5_yciO_yrdC"/>
    <property type="match status" value="1"/>
</dbReference>
<dbReference type="NCBIfam" id="TIGR00057">
    <property type="entry name" value="L-threonylcarbamoyladenylate synthase"/>
    <property type="match status" value="1"/>
</dbReference>